<gene>
    <name evidence="2" type="ORF">chiPu_0029726</name>
</gene>
<reference evidence="2 3" key="1">
    <citation type="journal article" date="2018" name="Nat. Ecol. Evol.">
        <title>Shark genomes provide insights into elasmobranch evolution and the origin of vertebrates.</title>
        <authorList>
            <person name="Hara Y"/>
            <person name="Yamaguchi K"/>
            <person name="Onimaru K"/>
            <person name="Kadota M"/>
            <person name="Koyanagi M"/>
            <person name="Keeley SD"/>
            <person name="Tatsumi K"/>
            <person name="Tanaka K"/>
            <person name="Motone F"/>
            <person name="Kageyama Y"/>
            <person name="Nozu R"/>
            <person name="Adachi N"/>
            <person name="Nishimura O"/>
            <person name="Nakagawa R"/>
            <person name="Tanegashima C"/>
            <person name="Kiyatake I"/>
            <person name="Matsumoto R"/>
            <person name="Murakumo K"/>
            <person name="Nishida K"/>
            <person name="Terakita A"/>
            <person name="Kuratani S"/>
            <person name="Sato K"/>
            <person name="Hyodo S Kuraku.S."/>
        </authorList>
    </citation>
    <scope>NUCLEOTIDE SEQUENCE [LARGE SCALE GENOMIC DNA]</scope>
</reference>
<dbReference type="Proteomes" id="UP000287033">
    <property type="component" value="Unassembled WGS sequence"/>
</dbReference>
<keyword evidence="3" id="KW-1185">Reference proteome</keyword>
<accession>A0A401TSQ1</accession>
<comment type="caution">
    <text evidence="2">The sequence shown here is derived from an EMBL/GenBank/DDBJ whole genome shotgun (WGS) entry which is preliminary data.</text>
</comment>
<protein>
    <submittedName>
        <fullName evidence="2">Uncharacterized protein</fullName>
    </submittedName>
</protein>
<evidence type="ECO:0000313" key="3">
    <source>
        <dbReference type="Proteomes" id="UP000287033"/>
    </source>
</evidence>
<evidence type="ECO:0000313" key="2">
    <source>
        <dbReference type="EMBL" id="GCC45677.1"/>
    </source>
</evidence>
<feature type="non-terminal residue" evidence="2">
    <location>
        <position position="44"/>
    </location>
</feature>
<proteinExistence type="predicted"/>
<dbReference type="EMBL" id="BEZZ01164522">
    <property type="protein sequence ID" value="GCC45677.1"/>
    <property type="molecule type" value="Genomic_DNA"/>
</dbReference>
<organism evidence="2 3">
    <name type="scientific">Chiloscyllium punctatum</name>
    <name type="common">Brownbanded bambooshark</name>
    <name type="synonym">Hemiscyllium punctatum</name>
    <dbReference type="NCBI Taxonomy" id="137246"/>
    <lineage>
        <taxon>Eukaryota</taxon>
        <taxon>Metazoa</taxon>
        <taxon>Chordata</taxon>
        <taxon>Craniata</taxon>
        <taxon>Vertebrata</taxon>
        <taxon>Chondrichthyes</taxon>
        <taxon>Elasmobranchii</taxon>
        <taxon>Galeomorphii</taxon>
        <taxon>Galeoidea</taxon>
        <taxon>Orectolobiformes</taxon>
        <taxon>Hemiscylliidae</taxon>
        <taxon>Chiloscyllium</taxon>
    </lineage>
</organism>
<name>A0A401TSQ1_CHIPU</name>
<feature type="compositionally biased region" description="Basic and acidic residues" evidence="1">
    <location>
        <begin position="32"/>
        <end position="44"/>
    </location>
</feature>
<feature type="region of interest" description="Disordered" evidence="1">
    <location>
        <begin position="1"/>
        <end position="44"/>
    </location>
</feature>
<evidence type="ECO:0000256" key="1">
    <source>
        <dbReference type="SAM" id="MobiDB-lite"/>
    </source>
</evidence>
<sequence>MIRPDHAPVRSPSASSRARERGVIPAHSLPRRRTDALDAESAKL</sequence>
<dbReference type="AlphaFoldDB" id="A0A401TSQ1"/>